<dbReference type="AlphaFoldDB" id="A0A6I9WWX3"/>
<reference evidence="3" key="1">
    <citation type="submission" date="2025-08" db="UniProtKB">
        <authorList>
            <consortium name="RefSeq"/>
        </authorList>
    </citation>
    <scope>IDENTIFICATION</scope>
</reference>
<gene>
    <name evidence="3" type="primary">LOC105431743</name>
</gene>
<feature type="compositionally biased region" description="Basic and acidic residues" evidence="1">
    <location>
        <begin position="122"/>
        <end position="131"/>
    </location>
</feature>
<organism evidence="2 3">
    <name type="scientific">Pogonomyrmex barbatus</name>
    <name type="common">red harvester ant</name>
    <dbReference type="NCBI Taxonomy" id="144034"/>
    <lineage>
        <taxon>Eukaryota</taxon>
        <taxon>Metazoa</taxon>
        <taxon>Ecdysozoa</taxon>
        <taxon>Arthropoda</taxon>
        <taxon>Hexapoda</taxon>
        <taxon>Insecta</taxon>
        <taxon>Pterygota</taxon>
        <taxon>Neoptera</taxon>
        <taxon>Endopterygota</taxon>
        <taxon>Hymenoptera</taxon>
        <taxon>Apocrita</taxon>
        <taxon>Aculeata</taxon>
        <taxon>Formicoidea</taxon>
        <taxon>Formicidae</taxon>
        <taxon>Myrmicinae</taxon>
        <taxon>Pogonomyrmex</taxon>
    </lineage>
</organism>
<protein>
    <submittedName>
        <fullName evidence="3">Uncharacterized protein LOC105431743</fullName>
    </submittedName>
</protein>
<sequence>MMSLTLCYNGSLRKEEEGSTVNGIHYLRRSVIHDDSMSSFMMIQQAACSYLSPPRVLRGPDERLLIGIKSPQDPFQSLPVWPPNPLPILTTNTFPFPENSFKPRTEPSPEPLSSTETPTESSVEHSTEHSIDPPTESSTYYWFFS</sequence>
<feature type="compositionally biased region" description="Low complexity" evidence="1">
    <location>
        <begin position="111"/>
        <end position="121"/>
    </location>
</feature>
<dbReference type="KEGG" id="pbar:105431743"/>
<proteinExistence type="predicted"/>
<dbReference type="Proteomes" id="UP000504615">
    <property type="component" value="Unplaced"/>
</dbReference>
<dbReference type="GeneID" id="105431743"/>
<feature type="region of interest" description="Disordered" evidence="1">
    <location>
        <begin position="92"/>
        <end position="145"/>
    </location>
</feature>
<feature type="compositionally biased region" description="Polar residues" evidence="1">
    <location>
        <begin position="135"/>
        <end position="145"/>
    </location>
</feature>
<accession>A0A6I9WWX3</accession>
<evidence type="ECO:0000256" key="1">
    <source>
        <dbReference type="SAM" id="MobiDB-lite"/>
    </source>
</evidence>
<evidence type="ECO:0000313" key="2">
    <source>
        <dbReference type="Proteomes" id="UP000504615"/>
    </source>
</evidence>
<keyword evidence="2" id="KW-1185">Reference proteome</keyword>
<dbReference type="RefSeq" id="XP_011644459.2">
    <property type="nucleotide sequence ID" value="XM_011646157.2"/>
</dbReference>
<name>A0A6I9WWX3_9HYME</name>
<evidence type="ECO:0000313" key="3">
    <source>
        <dbReference type="RefSeq" id="XP_011644459.2"/>
    </source>
</evidence>